<evidence type="ECO:0000256" key="3">
    <source>
        <dbReference type="ARBA" id="ARBA00022989"/>
    </source>
</evidence>
<dbReference type="EMBL" id="SORF01000008">
    <property type="protein sequence ID" value="TDY45327.1"/>
    <property type="molecule type" value="Genomic_DNA"/>
</dbReference>
<dbReference type="RefSeq" id="WP_134159855.1">
    <property type="nucleotide sequence ID" value="NZ_BSUS01000001.1"/>
</dbReference>
<name>A0A4R8LL65_9BACL</name>
<dbReference type="Proteomes" id="UP000294581">
    <property type="component" value="Unassembled WGS sequence"/>
</dbReference>
<keyword evidence="1" id="KW-1003">Cell membrane</keyword>
<gene>
    <name evidence="6" type="ORF">C7445_108152</name>
</gene>
<evidence type="ECO:0000256" key="5">
    <source>
        <dbReference type="SAM" id="Phobius"/>
    </source>
</evidence>
<comment type="caution">
    <text evidence="6">The sequence shown here is derived from an EMBL/GenBank/DDBJ whole genome shotgun (WGS) entry which is preliminary data.</text>
</comment>
<evidence type="ECO:0000256" key="1">
    <source>
        <dbReference type="ARBA" id="ARBA00022475"/>
    </source>
</evidence>
<feature type="transmembrane region" description="Helical" evidence="5">
    <location>
        <begin position="64"/>
        <end position="82"/>
    </location>
</feature>
<accession>A0A4R8LL65</accession>
<dbReference type="PANTHER" id="PTHR35529:SF1">
    <property type="entry name" value="MANGANESE EFFLUX PUMP MNTP-RELATED"/>
    <property type="match status" value="1"/>
</dbReference>
<protein>
    <submittedName>
        <fullName evidence="6">Putative Mn2+ efflux pump MntP</fullName>
    </submittedName>
</protein>
<dbReference type="Pfam" id="PF02659">
    <property type="entry name" value="Mntp"/>
    <property type="match status" value="1"/>
</dbReference>
<feature type="transmembrane region" description="Helical" evidence="5">
    <location>
        <begin position="94"/>
        <end position="114"/>
    </location>
</feature>
<keyword evidence="3 5" id="KW-1133">Transmembrane helix</keyword>
<dbReference type="OrthoDB" id="2376295at2"/>
<evidence type="ECO:0000313" key="6">
    <source>
        <dbReference type="EMBL" id="TDY45327.1"/>
    </source>
</evidence>
<dbReference type="AlphaFoldDB" id="A0A4R8LL65"/>
<sequence length="182" mass="19253">MVLVNVLVLVFSLGIDTLMVSVTLGAAGIVSKLRVALAFAIAEACMPMIGLLIGRFFGRGLGHWAPVLGGALLIAVAIWSYVHEEGEADDRLGGQLAGWALLLTAISVSLDELAVGFSIGFLDIPVLLTIALIALQAFVVTWVGLQFGARLRPHLGEWVEKLPGAVLGLLGLWMLADAFIHM</sequence>
<dbReference type="PANTHER" id="PTHR35529">
    <property type="entry name" value="MANGANESE EFFLUX PUMP MNTP-RELATED"/>
    <property type="match status" value="1"/>
</dbReference>
<keyword evidence="7" id="KW-1185">Reference proteome</keyword>
<evidence type="ECO:0000313" key="7">
    <source>
        <dbReference type="Proteomes" id="UP000294581"/>
    </source>
</evidence>
<proteinExistence type="predicted"/>
<feature type="transmembrane region" description="Helical" evidence="5">
    <location>
        <begin position="126"/>
        <end position="149"/>
    </location>
</feature>
<dbReference type="InterPro" id="IPR003810">
    <property type="entry name" value="Mntp/YtaF"/>
</dbReference>
<evidence type="ECO:0000256" key="4">
    <source>
        <dbReference type="ARBA" id="ARBA00023136"/>
    </source>
</evidence>
<evidence type="ECO:0000256" key="2">
    <source>
        <dbReference type="ARBA" id="ARBA00022692"/>
    </source>
</evidence>
<keyword evidence="2 5" id="KW-0812">Transmembrane</keyword>
<keyword evidence="4 5" id="KW-0472">Membrane</keyword>
<organism evidence="6 7">
    <name type="scientific">Alicyclobacillus sacchari</name>
    <dbReference type="NCBI Taxonomy" id="392010"/>
    <lineage>
        <taxon>Bacteria</taxon>
        <taxon>Bacillati</taxon>
        <taxon>Bacillota</taxon>
        <taxon>Bacilli</taxon>
        <taxon>Bacillales</taxon>
        <taxon>Alicyclobacillaceae</taxon>
        <taxon>Alicyclobacillus</taxon>
    </lineage>
</organism>
<reference evidence="6 7" key="1">
    <citation type="submission" date="2019-03" db="EMBL/GenBank/DDBJ databases">
        <title>Genomic Encyclopedia of Type Strains, Phase IV (KMG-IV): sequencing the most valuable type-strain genomes for metagenomic binning, comparative biology and taxonomic classification.</title>
        <authorList>
            <person name="Goeker M."/>
        </authorList>
    </citation>
    <scope>NUCLEOTIDE SEQUENCE [LARGE SCALE GENOMIC DNA]</scope>
    <source>
        <strain evidence="6 7">DSM 17974</strain>
    </source>
</reference>
<feature type="transmembrane region" description="Helical" evidence="5">
    <location>
        <begin position="35"/>
        <end position="57"/>
    </location>
</feature>
<feature type="transmembrane region" description="Helical" evidence="5">
    <location>
        <begin position="161"/>
        <end position="180"/>
    </location>
</feature>